<evidence type="ECO:0000256" key="5">
    <source>
        <dbReference type="ARBA" id="ARBA00023163"/>
    </source>
</evidence>
<keyword evidence="5" id="KW-0804">Transcription</keyword>
<evidence type="ECO:0000313" key="10">
    <source>
        <dbReference type="EMBL" id="PPK95506.1"/>
    </source>
</evidence>
<comment type="similarity">
    <text evidence="6">Belongs to the SarZ family.</text>
</comment>
<dbReference type="InterPro" id="IPR000835">
    <property type="entry name" value="HTH_MarR-typ"/>
</dbReference>
<evidence type="ECO:0000256" key="1">
    <source>
        <dbReference type="ARBA" id="ARBA00004496"/>
    </source>
</evidence>
<keyword evidence="11" id="KW-1185">Reference proteome</keyword>
<dbReference type="RefSeq" id="WP_104514818.1">
    <property type="nucleotide sequence ID" value="NZ_MQVW01000002.1"/>
</dbReference>
<proteinExistence type="inferred from homology"/>
<dbReference type="GO" id="GO:0003677">
    <property type="term" value="F:DNA binding"/>
    <property type="evidence" value="ECO:0007669"/>
    <property type="project" value="UniProtKB-KW"/>
</dbReference>
<dbReference type="FunFam" id="1.10.10.10:FF:000163">
    <property type="entry name" value="MarR family transcriptional regulator"/>
    <property type="match status" value="1"/>
</dbReference>
<evidence type="ECO:0000256" key="2">
    <source>
        <dbReference type="ARBA" id="ARBA00022490"/>
    </source>
</evidence>
<evidence type="ECO:0000256" key="4">
    <source>
        <dbReference type="ARBA" id="ARBA00023125"/>
    </source>
</evidence>
<reference evidence="10 11" key="1">
    <citation type="submission" date="2018-02" db="EMBL/GenBank/DDBJ databases">
        <title>Genomic Encyclopedia of Archaeal and Bacterial Type Strains, Phase II (KMG-II): from individual species to whole genera.</title>
        <authorList>
            <person name="Goeker M."/>
        </authorList>
    </citation>
    <scope>NUCLEOTIDE SEQUENCE [LARGE SCALE GENOMIC DNA]</scope>
    <source>
        <strain evidence="10 11">DSM 16809</strain>
    </source>
</reference>
<dbReference type="SUPFAM" id="SSF46785">
    <property type="entry name" value="Winged helix' DNA-binding domain"/>
    <property type="match status" value="1"/>
</dbReference>
<dbReference type="InterPro" id="IPR036388">
    <property type="entry name" value="WH-like_DNA-bd_sf"/>
</dbReference>
<evidence type="ECO:0000256" key="7">
    <source>
        <dbReference type="ARBA" id="ARBA00047188"/>
    </source>
</evidence>
<accession>A0A2S6IMX5</accession>
<keyword evidence="2" id="KW-0963">Cytoplasm</keyword>
<organism evidence="10 11">
    <name type="scientific">Nonlabens xylanidelens</name>
    <dbReference type="NCBI Taxonomy" id="191564"/>
    <lineage>
        <taxon>Bacteria</taxon>
        <taxon>Pseudomonadati</taxon>
        <taxon>Bacteroidota</taxon>
        <taxon>Flavobacteriia</taxon>
        <taxon>Flavobacteriales</taxon>
        <taxon>Flavobacteriaceae</taxon>
        <taxon>Nonlabens</taxon>
    </lineage>
</organism>
<evidence type="ECO:0000256" key="6">
    <source>
        <dbReference type="ARBA" id="ARBA00046337"/>
    </source>
</evidence>
<dbReference type="OrthoDB" id="9806864at2"/>
<gene>
    <name evidence="10" type="ORF">LY01_01094</name>
</gene>
<dbReference type="InterPro" id="IPR036390">
    <property type="entry name" value="WH_DNA-bd_sf"/>
</dbReference>
<evidence type="ECO:0000256" key="3">
    <source>
        <dbReference type="ARBA" id="ARBA00023015"/>
    </source>
</evidence>
<dbReference type="SMART" id="SM00347">
    <property type="entry name" value="HTH_MARR"/>
    <property type="match status" value="1"/>
</dbReference>
<dbReference type="PROSITE" id="PS50995">
    <property type="entry name" value="HTH_MARR_2"/>
    <property type="match status" value="1"/>
</dbReference>
<dbReference type="Gene3D" id="1.10.10.10">
    <property type="entry name" value="Winged helix-like DNA-binding domain superfamily/Winged helix DNA-binding domain"/>
    <property type="match status" value="1"/>
</dbReference>
<keyword evidence="3" id="KW-0805">Transcription regulation</keyword>
<dbReference type="PANTHER" id="PTHR42756:SF1">
    <property type="entry name" value="TRANSCRIPTIONAL REPRESSOR OF EMRAB OPERON"/>
    <property type="match status" value="1"/>
</dbReference>
<sequence length="154" mass="17869">MNKEEQLKLSSQVCFPIYSVSRLLTKAYKPYLDRMGITYPQYLVLLVLWENDSVTVNEITSKLYLNTNTVSPLLKRMEAAHLIERKRSKSDERSVLIELTLKGKELKTIASEVPDKLLQVLLTTNVQLPDIMTLKETLEEWIEVLSEQKNKENK</sequence>
<dbReference type="PANTHER" id="PTHR42756">
    <property type="entry name" value="TRANSCRIPTIONAL REGULATOR, MARR"/>
    <property type="match status" value="1"/>
</dbReference>
<keyword evidence="4 10" id="KW-0238">DNA-binding</keyword>
<dbReference type="AlphaFoldDB" id="A0A2S6IMX5"/>
<comment type="caution">
    <text evidence="10">The sequence shown here is derived from an EMBL/GenBank/DDBJ whole genome shotgun (WGS) entry which is preliminary data.</text>
</comment>
<dbReference type="InterPro" id="IPR055166">
    <property type="entry name" value="Transc_reg_Sar_Rot_HTH"/>
</dbReference>
<comment type="subcellular location">
    <subcellularLocation>
        <location evidence="1">Cytoplasm</location>
    </subcellularLocation>
</comment>
<dbReference type="Pfam" id="PF22381">
    <property type="entry name" value="Staph_reg_Sar_Rot"/>
    <property type="match status" value="1"/>
</dbReference>
<dbReference type="GO" id="GO:0005737">
    <property type="term" value="C:cytoplasm"/>
    <property type="evidence" value="ECO:0007669"/>
    <property type="project" value="UniProtKB-SubCell"/>
</dbReference>
<evidence type="ECO:0000259" key="9">
    <source>
        <dbReference type="PROSITE" id="PS50995"/>
    </source>
</evidence>
<evidence type="ECO:0000256" key="8">
    <source>
        <dbReference type="ARBA" id="ARBA00047207"/>
    </source>
</evidence>
<feature type="domain" description="HTH marR-type" evidence="9">
    <location>
        <begin position="10"/>
        <end position="143"/>
    </location>
</feature>
<dbReference type="Proteomes" id="UP000239002">
    <property type="component" value="Unassembled WGS sequence"/>
</dbReference>
<protein>
    <recommendedName>
        <fullName evidence="7">HTH-type transcriptional regulator SarZ</fullName>
    </recommendedName>
    <alternativeName>
        <fullName evidence="8">Staphylococcal accessory regulator Z</fullName>
    </alternativeName>
</protein>
<name>A0A2S6IMX5_9FLAO</name>
<dbReference type="GO" id="GO:0003700">
    <property type="term" value="F:DNA-binding transcription factor activity"/>
    <property type="evidence" value="ECO:0007669"/>
    <property type="project" value="InterPro"/>
</dbReference>
<dbReference type="EMBL" id="PTJE01000002">
    <property type="protein sequence ID" value="PPK95506.1"/>
    <property type="molecule type" value="Genomic_DNA"/>
</dbReference>
<evidence type="ECO:0000313" key="11">
    <source>
        <dbReference type="Proteomes" id="UP000239002"/>
    </source>
</evidence>